<gene>
    <name evidence="4" type="ORF">C7Y72_08610</name>
</gene>
<dbReference type="Gene3D" id="3.40.250.10">
    <property type="entry name" value="Rhodanese-like domain"/>
    <property type="match status" value="1"/>
</dbReference>
<dbReference type="InterPro" id="IPR051682">
    <property type="entry name" value="Mito_Persulfide_Diox"/>
</dbReference>
<dbReference type="GO" id="GO:0006749">
    <property type="term" value="P:glutathione metabolic process"/>
    <property type="evidence" value="ECO:0007669"/>
    <property type="project" value="InterPro"/>
</dbReference>
<organism evidence="4 5">
    <name type="scientific">Paraconexibacter algicola</name>
    <dbReference type="NCBI Taxonomy" id="2133960"/>
    <lineage>
        <taxon>Bacteria</taxon>
        <taxon>Bacillati</taxon>
        <taxon>Actinomycetota</taxon>
        <taxon>Thermoleophilia</taxon>
        <taxon>Solirubrobacterales</taxon>
        <taxon>Paraconexibacteraceae</taxon>
        <taxon>Paraconexibacter</taxon>
    </lineage>
</organism>
<name>A0A2T4UKI3_9ACTN</name>
<dbReference type="AlphaFoldDB" id="A0A2T4UKI3"/>
<dbReference type="GO" id="GO:0070813">
    <property type="term" value="P:hydrogen sulfide metabolic process"/>
    <property type="evidence" value="ECO:0007669"/>
    <property type="project" value="TreeGrafter"/>
</dbReference>
<dbReference type="SUPFAM" id="SSF56281">
    <property type="entry name" value="Metallo-hydrolase/oxidoreductase"/>
    <property type="match status" value="1"/>
</dbReference>
<dbReference type="EMBL" id="PYYB01000001">
    <property type="protein sequence ID" value="PTL59708.1"/>
    <property type="molecule type" value="Genomic_DNA"/>
</dbReference>
<dbReference type="SMART" id="SM00849">
    <property type="entry name" value="Lactamase_B"/>
    <property type="match status" value="1"/>
</dbReference>
<dbReference type="GO" id="GO:0046872">
    <property type="term" value="F:metal ion binding"/>
    <property type="evidence" value="ECO:0007669"/>
    <property type="project" value="UniProtKB-KW"/>
</dbReference>
<feature type="region of interest" description="Disordered" evidence="2">
    <location>
        <begin position="348"/>
        <end position="367"/>
    </location>
</feature>
<dbReference type="PANTHER" id="PTHR43084:SF1">
    <property type="entry name" value="PERSULFIDE DIOXYGENASE ETHE1, MITOCHONDRIAL"/>
    <property type="match status" value="1"/>
</dbReference>
<evidence type="ECO:0000259" key="3">
    <source>
        <dbReference type="PROSITE" id="PS50206"/>
    </source>
</evidence>
<dbReference type="GO" id="GO:0016787">
    <property type="term" value="F:hydrolase activity"/>
    <property type="evidence" value="ECO:0007669"/>
    <property type="project" value="UniProtKB-KW"/>
</dbReference>
<accession>A0A2T4UKI3</accession>
<protein>
    <submittedName>
        <fullName evidence="4">MBL fold metallo-hydrolase</fullName>
    </submittedName>
</protein>
<dbReference type="InterPro" id="IPR044528">
    <property type="entry name" value="POD-like_MBL-fold"/>
</dbReference>
<dbReference type="PANTHER" id="PTHR43084">
    <property type="entry name" value="PERSULFIDE DIOXYGENASE ETHE1"/>
    <property type="match status" value="1"/>
</dbReference>
<keyword evidence="1" id="KW-0479">Metal-binding</keyword>
<dbReference type="GO" id="GO:0050313">
    <property type="term" value="F:sulfur dioxygenase activity"/>
    <property type="evidence" value="ECO:0007669"/>
    <property type="project" value="InterPro"/>
</dbReference>
<dbReference type="SUPFAM" id="SSF52821">
    <property type="entry name" value="Rhodanese/Cell cycle control phosphatase"/>
    <property type="match status" value="1"/>
</dbReference>
<evidence type="ECO:0000256" key="1">
    <source>
        <dbReference type="ARBA" id="ARBA00022723"/>
    </source>
</evidence>
<dbReference type="CDD" id="cd07724">
    <property type="entry name" value="POD-like_MBL-fold"/>
    <property type="match status" value="1"/>
</dbReference>
<sequence>MVRTVDPETLAAELLSGDRPALVDVRPAADAAGWTLDGDGVTTVNVPAVGVLDPPHAAADQVPAGSVLVCTRGRMATAVAQALPEKDLRVLDGGLRAWIGLLLPHRVDVGVDGLTVLQVQRPGRGCLSYVLVADGEALVVDPAPHPDAYVALAAEHGARIVGVLDTHLHADHLSGARALAAAADARHVVPAATVDRGVAFTPDATVADGETLTLGAHDLRVVALPGHTTDMTGLLVGDRAILSGDSLFADGIARPDLEVGDLERSRAMARTLHATLRHQILSLPGDAILLGGHAHPGLRAGAVAPTLDAVRAAVPELALADPEAFADELLRAMPPRPANYEAVIEANAGRTDPDPELESGGNSCSSR</sequence>
<dbReference type="InterPro" id="IPR001763">
    <property type="entry name" value="Rhodanese-like_dom"/>
</dbReference>
<dbReference type="Pfam" id="PF00753">
    <property type="entry name" value="Lactamase_B"/>
    <property type="match status" value="1"/>
</dbReference>
<dbReference type="Proteomes" id="UP000240739">
    <property type="component" value="Unassembled WGS sequence"/>
</dbReference>
<dbReference type="Gene3D" id="3.60.15.10">
    <property type="entry name" value="Ribonuclease Z/Hydroxyacylglutathione hydrolase-like"/>
    <property type="match status" value="1"/>
</dbReference>
<keyword evidence="5" id="KW-1185">Reference proteome</keyword>
<dbReference type="InterPro" id="IPR001279">
    <property type="entry name" value="Metallo-B-lactamas"/>
</dbReference>
<evidence type="ECO:0000313" key="5">
    <source>
        <dbReference type="Proteomes" id="UP000240739"/>
    </source>
</evidence>
<evidence type="ECO:0000256" key="2">
    <source>
        <dbReference type="SAM" id="MobiDB-lite"/>
    </source>
</evidence>
<feature type="domain" description="Rhodanese" evidence="3">
    <location>
        <begin position="16"/>
        <end position="107"/>
    </location>
</feature>
<reference evidence="4 5" key="1">
    <citation type="submission" date="2018-03" db="EMBL/GenBank/DDBJ databases">
        <title>Aquarubrobacter algicola gen. nov., sp. nov., a novel actinobacterium isolated from shallow eutrophic lake during the end of cyanobacterial harmful algal blooms.</title>
        <authorList>
            <person name="Chun S.J."/>
        </authorList>
    </citation>
    <scope>NUCLEOTIDE SEQUENCE [LARGE SCALE GENOMIC DNA]</scope>
    <source>
        <strain evidence="4 5">Seoho-28</strain>
    </source>
</reference>
<keyword evidence="4" id="KW-0378">Hydrolase</keyword>
<dbReference type="InterPro" id="IPR036866">
    <property type="entry name" value="RibonucZ/Hydroxyglut_hydro"/>
</dbReference>
<dbReference type="InterPro" id="IPR036873">
    <property type="entry name" value="Rhodanese-like_dom_sf"/>
</dbReference>
<dbReference type="PROSITE" id="PS50206">
    <property type="entry name" value="RHODANESE_3"/>
    <property type="match status" value="1"/>
</dbReference>
<comment type="caution">
    <text evidence="4">The sequence shown here is derived from an EMBL/GenBank/DDBJ whole genome shotgun (WGS) entry which is preliminary data.</text>
</comment>
<evidence type="ECO:0000313" key="4">
    <source>
        <dbReference type="EMBL" id="PTL59708.1"/>
    </source>
</evidence>
<proteinExistence type="predicted"/>